<keyword evidence="9" id="KW-0254">Endocytosis</keyword>
<comment type="caution">
    <text evidence="21">The sequence shown here is derived from an EMBL/GenBank/DDBJ whole genome shotgun (WGS) entry which is preliminary data.</text>
</comment>
<reference evidence="21" key="1">
    <citation type="thesis" date="2020" institute="ProQuest LLC" country="789 East Eisenhower Parkway, Ann Arbor, MI, USA">
        <title>Comparative Genomics and Chromosome Evolution.</title>
        <authorList>
            <person name="Mudd A.B."/>
        </authorList>
    </citation>
    <scope>NUCLEOTIDE SEQUENCE</scope>
    <source>
        <strain evidence="21">Female2</strain>
        <tissue evidence="21">Blood</tissue>
    </source>
</reference>
<dbReference type="InterPro" id="IPR001060">
    <property type="entry name" value="FCH_dom"/>
</dbReference>
<evidence type="ECO:0000256" key="11">
    <source>
        <dbReference type="ARBA" id="ARBA00023121"/>
    </source>
</evidence>
<sequence>MSWGTELWDQFDNLEKHTQWGIDFLDKYAKFVKERLEVEQNYAKQLRNLVKKYCPKRSAKDEEPRFTSCIAFYSILNELNDYAGQREVVAEEMGHRVYAEIMRYANEIKCERKSHLHEGRKAQQYLDMCFKQMDNSKKKFERECREAEKAQQTYERLDNDTNATKSDVEKAKQQLNIRTHMADESKNEYAAQLQNFNAEQHKHFYIVIPQVYKHLQEMDERRTIKLSECYRGFADAERKVIPIISKCLEGMVHAAKSVDERRDSQIVVDCFKSGFEPPTDYPFEDYSQHIYRTVSDGTISSAPKQDSVRADKVTVGKAKGKLWLFGKKPKGPALEDFSHLPPEQRRKRLQQKIDELNRELQKETDQKDALNKMKDVYEKNPQMGDPSSLHPKIAETTGNIERLRMEIHKNEAWLSEVEGKVSQRAERRHSVEANHLVAQGRESPEGSYTEDTNQEIRVQHHPHGHSEFDDEFDDDEPLPAIGHCKAIYPFDGNNEGTLSMKEGDIMYIIEEDKGDGWTRARKQNGDEGYVPTSYIDITLEKNSKGS</sequence>
<evidence type="ECO:0000256" key="13">
    <source>
        <dbReference type="ARBA" id="ARBA00023212"/>
    </source>
</evidence>
<evidence type="ECO:0000256" key="7">
    <source>
        <dbReference type="ARBA" id="ARBA00022475"/>
    </source>
</evidence>
<comment type="similarity">
    <text evidence="5">Belongs to the FNBP1 family.</text>
</comment>
<dbReference type="InterPro" id="IPR057871">
    <property type="entry name" value="HR1_CIP4_FNBP1L"/>
</dbReference>
<keyword evidence="7" id="KW-1003">Cell membrane</keyword>
<dbReference type="CDD" id="cd11628">
    <property type="entry name" value="HR1_CIP4_FNBP1L"/>
    <property type="match status" value="1"/>
</dbReference>
<dbReference type="SUPFAM" id="SSF50044">
    <property type="entry name" value="SH3-domain"/>
    <property type="match status" value="1"/>
</dbReference>
<dbReference type="GO" id="GO:0005886">
    <property type="term" value="C:plasma membrane"/>
    <property type="evidence" value="ECO:0007669"/>
    <property type="project" value="UniProtKB-SubCell"/>
</dbReference>
<dbReference type="InterPro" id="IPR001452">
    <property type="entry name" value="SH3_domain"/>
</dbReference>
<evidence type="ECO:0000256" key="9">
    <source>
        <dbReference type="ARBA" id="ARBA00022583"/>
    </source>
</evidence>
<dbReference type="Gene3D" id="1.20.1270.60">
    <property type="entry name" value="Arfaptin homology (AH) domain/BAR domain"/>
    <property type="match status" value="1"/>
</dbReference>
<dbReference type="GO" id="GO:0005938">
    <property type="term" value="C:cell cortex"/>
    <property type="evidence" value="ECO:0007669"/>
    <property type="project" value="UniProtKB-SubCell"/>
</dbReference>
<dbReference type="InterPro" id="IPR057870">
    <property type="entry name" value="HR1_TOCA"/>
</dbReference>
<dbReference type="GO" id="GO:0005856">
    <property type="term" value="C:cytoskeleton"/>
    <property type="evidence" value="ECO:0007669"/>
    <property type="project" value="UniProtKB-SubCell"/>
</dbReference>
<keyword evidence="22" id="KW-1185">Reference proteome</keyword>
<evidence type="ECO:0000256" key="4">
    <source>
        <dbReference type="ARBA" id="ARBA00004544"/>
    </source>
</evidence>
<keyword evidence="11" id="KW-0446">Lipid-binding</keyword>
<dbReference type="FunFam" id="1.20.1270.60:FF:000002">
    <property type="entry name" value="Formin-binding protein 1-like isoform 1"/>
    <property type="match status" value="1"/>
</dbReference>
<dbReference type="SUPFAM" id="SSF103657">
    <property type="entry name" value="BAR/IMD domain-like"/>
    <property type="match status" value="1"/>
</dbReference>
<name>A0A8T2J249_9PIPI</name>
<evidence type="ECO:0000256" key="6">
    <source>
        <dbReference type="ARBA" id="ARBA00022443"/>
    </source>
</evidence>
<evidence type="ECO:0000259" key="19">
    <source>
        <dbReference type="PROSITE" id="PS51741"/>
    </source>
</evidence>
<keyword evidence="14" id="KW-0968">Cytoplasmic vesicle</keyword>
<dbReference type="GO" id="GO:0031410">
    <property type="term" value="C:cytoplasmic vesicle"/>
    <property type="evidence" value="ECO:0007669"/>
    <property type="project" value="UniProtKB-SubCell"/>
</dbReference>
<dbReference type="OrthoDB" id="8783038at2759"/>
<dbReference type="AlphaFoldDB" id="A0A8T2J249"/>
<dbReference type="GO" id="GO:0006897">
    <property type="term" value="P:endocytosis"/>
    <property type="evidence" value="ECO:0007669"/>
    <property type="project" value="UniProtKB-KW"/>
</dbReference>
<evidence type="ECO:0000256" key="16">
    <source>
        <dbReference type="PROSITE-ProRule" id="PRU01077"/>
    </source>
</evidence>
<evidence type="ECO:0000256" key="14">
    <source>
        <dbReference type="ARBA" id="ARBA00023329"/>
    </source>
</evidence>
<dbReference type="Gene3D" id="2.30.30.40">
    <property type="entry name" value="SH3 Domains"/>
    <property type="match status" value="1"/>
</dbReference>
<keyword evidence="13" id="KW-0206">Cytoskeleton</keyword>
<dbReference type="InterPro" id="IPR031160">
    <property type="entry name" value="F_BAR_dom"/>
</dbReference>
<dbReference type="SMART" id="SM00326">
    <property type="entry name" value="SH3"/>
    <property type="match status" value="1"/>
</dbReference>
<proteinExistence type="inferred from homology"/>
<dbReference type="EMBL" id="JAACNH010000007">
    <property type="protein sequence ID" value="KAG8436741.1"/>
    <property type="molecule type" value="Genomic_DNA"/>
</dbReference>
<evidence type="ECO:0008006" key="23">
    <source>
        <dbReference type="Google" id="ProtNLM"/>
    </source>
</evidence>
<dbReference type="Pfam" id="PF00018">
    <property type="entry name" value="SH3_1"/>
    <property type="match status" value="1"/>
</dbReference>
<dbReference type="Gene3D" id="6.10.140.470">
    <property type="match status" value="1"/>
</dbReference>
<feature type="coiled-coil region" evidence="17">
    <location>
        <begin position="130"/>
        <end position="174"/>
    </location>
</feature>
<gene>
    <name evidence="21" type="ORF">GDO86_007725</name>
</gene>
<evidence type="ECO:0000313" key="22">
    <source>
        <dbReference type="Proteomes" id="UP000812440"/>
    </source>
</evidence>
<dbReference type="GO" id="GO:0008289">
    <property type="term" value="F:lipid binding"/>
    <property type="evidence" value="ECO:0007669"/>
    <property type="project" value="UniProtKB-KW"/>
</dbReference>
<dbReference type="PROSITE" id="PS51741">
    <property type="entry name" value="F_BAR"/>
    <property type="match status" value="1"/>
</dbReference>
<keyword evidence="12" id="KW-0472">Membrane</keyword>
<evidence type="ECO:0000256" key="5">
    <source>
        <dbReference type="ARBA" id="ARBA00009426"/>
    </source>
</evidence>
<accession>A0A8T2J249</accession>
<evidence type="ECO:0000256" key="3">
    <source>
        <dbReference type="ARBA" id="ARBA00004541"/>
    </source>
</evidence>
<dbReference type="PROSITE" id="PS51860">
    <property type="entry name" value="REM_1"/>
    <property type="match status" value="1"/>
</dbReference>
<evidence type="ECO:0000256" key="1">
    <source>
        <dbReference type="ARBA" id="ARBA00004245"/>
    </source>
</evidence>
<evidence type="ECO:0000259" key="18">
    <source>
        <dbReference type="PROSITE" id="PS50002"/>
    </source>
</evidence>
<protein>
    <recommendedName>
        <fullName evidence="23">Transducer of Cdc42-dependent actin assembly protein 1</fullName>
    </recommendedName>
</protein>
<keyword evidence="10 16" id="KW-0175">Coiled coil</keyword>
<dbReference type="Pfam" id="PF25610">
    <property type="entry name" value="HR1_TOCA"/>
    <property type="match status" value="1"/>
</dbReference>
<keyword evidence="6 15" id="KW-0728">SH3 domain</keyword>
<dbReference type="InterPro" id="IPR011072">
    <property type="entry name" value="HR1_rho-bd"/>
</dbReference>
<evidence type="ECO:0000259" key="20">
    <source>
        <dbReference type="PROSITE" id="PS51860"/>
    </source>
</evidence>
<feature type="domain" description="REM-1" evidence="20">
    <location>
        <begin position="339"/>
        <end position="416"/>
    </location>
</feature>
<feature type="domain" description="SH3" evidence="18">
    <location>
        <begin position="479"/>
        <end position="540"/>
    </location>
</feature>
<dbReference type="Pfam" id="PF00611">
    <property type="entry name" value="FCH"/>
    <property type="match status" value="1"/>
</dbReference>
<organism evidence="21 22">
    <name type="scientific">Hymenochirus boettgeri</name>
    <name type="common">Congo dwarf clawed frog</name>
    <dbReference type="NCBI Taxonomy" id="247094"/>
    <lineage>
        <taxon>Eukaryota</taxon>
        <taxon>Metazoa</taxon>
        <taxon>Chordata</taxon>
        <taxon>Craniata</taxon>
        <taxon>Vertebrata</taxon>
        <taxon>Euteleostomi</taxon>
        <taxon>Amphibia</taxon>
        <taxon>Batrachia</taxon>
        <taxon>Anura</taxon>
        <taxon>Pipoidea</taxon>
        <taxon>Pipidae</taxon>
        <taxon>Pipinae</taxon>
        <taxon>Hymenochirus</taxon>
    </lineage>
</organism>
<evidence type="ECO:0000256" key="12">
    <source>
        <dbReference type="ARBA" id="ARBA00023136"/>
    </source>
</evidence>
<comment type="subcellular location">
    <subcellularLocation>
        <location evidence="2">Cell membrane</location>
        <topology evidence="2">Peripheral membrane protein</topology>
        <orientation evidence="2">Cytoplasmic side</orientation>
    </subcellularLocation>
    <subcellularLocation>
        <location evidence="4">Cytoplasm</location>
        <location evidence="4">Cell cortex</location>
    </subcellularLocation>
    <subcellularLocation>
        <location evidence="1">Cytoplasm</location>
        <location evidence="1">Cytoskeleton</location>
    </subcellularLocation>
    <subcellularLocation>
        <location evidence="3">Cytoplasmic vesicle</location>
    </subcellularLocation>
</comment>
<dbReference type="PANTHER" id="PTHR15735">
    <property type="entry name" value="FCH AND DOUBLE SH3 DOMAINS PROTEIN"/>
    <property type="match status" value="1"/>
</dbReference>
<evidence type="ECO:0000256" key="8">
    <source>
        <dbReference type="ARBA" id="ARBA00022490"/>
    </source>
</evidence>
<evidence type="ECO:0000256" key="10">
    <source>
        <dbReference type="ARBA" id="ARBA00023054"/>
    </source>
</evidence>
<feature type="domain" description="F-BAR" evidence="19">
    <location>
        <begin position="1"/>
        <end position="263"/>
    </location>
</feature>
<dbReference type="PROSITE" id="PS50002">
    <property type="entry name" value="SH3"/>
    <property type="match status" value="1"/>
</dbReference>
<evidence type="ECO:0000256" key="2">
    <source>
        <dbReference type="ARBA" id="ARBA00004413"/>
    </source>
</evidence>
<keyword evidence="8" id="KW-0963">Cytoplasm</keyword>
<dbReference type="FunFam" id="2.30.30.40:FF:000017">
    <property type="entry name" value="Formin-binding protein 1-like isoform 1"/>
    <property type="match status" value="1"/>
</dbReference>
<dbReference type="Proteomes" id="UP000812440">
    <property type="component" value="Chromosome 4"/>
</dbReference>
<dbReference type="GO" id="GO:0007165">
    <property type="term" value="P:signal transduction"/>
    <property type="evidence" value="ECO:0007669"/>
    <property type="project" value="InterPro"/>
</dbReference>
<evidence type="ECO:0000256" key="15">
    <source>
        <dbReference type="PROSITE-ProRule" id="PRU00192"/>
    </source>
</evidence>
<evidence type="ECO:0000313" key="21">
    <source>
        <dbReference type="EMBL" id="KAG8436741.1"/>
    </source>
</evidence>
<dbReference type="InterPro" id="IPR027267">
    <property type="entry name" value="AH/BAR_dom_sf"/>
</dbReference>
<feature type="coiled-coil region" evidence="17">
    <location>
        <begin position="346"/>
        <end position="380"/>
    </location>
</feature>
<dbReference type="SMART" id="SM00055">
    <property type="entry name" value="FCH"/>
    <property type="match status" value="1"/>
</dbReference>
<dbReference type="PANTHER" id="PTHR15735:SF14">
    <property type="entry name" value="FORMIN-BINDING PROTEIN 1-LIKE"/>
    <property type="match status" value="1"/>
</dbReference>
<dbReference type="InterPro" id="IPR036028">
    <property type="entry name" value="SH3-like_dom_sf"/>
</dbReference>
<evidence type="ECO:0000256" key="17">
    <source>
        <dbReference type="SAM" id="Coils"/>
    </source>
</evidence>